<accession>A0A6V7HEA4</accession>
<sequence length="57" mass="6347">LACTQFVPPLLPLSFPKSHPLCTTSLLARIPFAVNKSTKRDSKTTCSYIITEQRIIV</sequence>
<proteinExistence type="predicted"/>
<evidence type="ECO:0000313" key="1">
    <source>
        <dbReference type="EMBL" id="CAD1478736.1"/>
    </source>
</evidence>
<reference evidence="1" key="1">
    <citation type="submission" date="2020-07" db="EMBL/GenBank/DDBJ databases">
        <authorList>
            <person name="Nazaruddin N."/>
        </authorList>
    </citation>
    <scope>NUCLEOTIDE SEQUENCE</scope>
</reference>
<organism evidence="1 2">
    <name type="scientific">Heterotrigona itama</name>
    <dbReference type="NCBI Taxonomy" id="395501"/>
    <lineage>
        <taxon>Eukaryota</taxon>
        <taxon>Metazoa</taxon>
        <taxon>Ecdysozoa</taxon>
        <taxon>Arthropoda</taxon>
        <taxon>Hexapoda</taxon>
        <taxon>Insecta</taxon>
        <taxon>Pterygota</taxon>
        <taxon>Neoptera</taxon>
        <taxon>Endopterygota</taxon>
        <taxon>Hymenoptera</taxon>
        <taxon>Apocrita</taxon>
        <taxon>Aculeata</taxon>
        <taxon>Apoidea</taxon>
        <taxon>Anthophila</taxon>
        <taxon>Apidae</taxon>
        <taxon>Heterotrigona</taxon>
    </lineage>
</organism>
<feature type="non-terminal residue" evidence="1">
    <location>
        <position position="1"/>
    </location>
</feature>
<dbReference type="AlphaFoldDB" id="A0A6V7HEA4"/>
<dbReference type="Proteomes" id="UP000752696">
    <property type="component" value="Unassembled WGS sequence"/>
</dbReference>
<evidence type="ECO:0000313" key="2">
    <source>
        <dbReference type="Proteomes" id="UP000752696"/>
    </source>
</evidence>
<dbReference type="EMBL" id="CAJDYZ010010976">
    <property type="protein sequence ID" value="CAD1478736.1"/>
    <property type="molecule type" value="Genomic_DNA"/>
</dbReference>
<name>A0A6V7HEA4_9HYME</name>
<comment type="caution">
    <text evidence="1">The sequence shown here is derived from an EMBL/GenBank/DDBJ whole genome shotgun (WGS) entry which is preliminary data.</text>
</comment>
<protein>
    <submittedName>
        <fullName evidence="1">Uncharacterized protein</fullName>
    </submittedName>
</protein>
<gene>
    <name evidence="1" type="ORF">MHI_LOCUS822526</name>
</gene>
<keyword evidence="2" id="KW-1185">Reference proteome</keyword>